<gene>
    <name evidence="1" type="ORF">FOY51_12445</name>
</gene>
<comment type="caution">
    <text evidence="1">The sequence shown here is derived from an EMBL/GenBank/DDBJ whole genome shotgun (WGS) entry which is preliminary data.</text>
</comment>
<organism evidence="1 2">
    <name type="scientific">Antrihabitans cavernicola</name>
    <dbReference type="NCBI Taxonomy" id="2495913"/>
    <lineage>
        <taxon>Bacteria</taxon>
        <taxon>Bacillati</taxon>
        <taxon>Actinomycetota</taxon>
        <taxon>Actinomycetes</taxon>
        <taxon>Mycobacteriales</taxon>
        <taxon>Nocardiaceae</taxon>
        <taxon>Antrihabitans</taxon>
    </lineage>
</organism>
<dbReference type="PANTHER" id="PTHR43760">
    <property type="entry name" value="ENDORIBONUCLEASE-RELATED"/>
    <property type="match status" value="1"/>
</dbReference>
<proteinExistence type="predicted"/>
<dbReference type="AlphaFoldDB" id="A0A5A7S9C7"/>
<dbReference type="Proteomes" id="UP000322244">
    <property type="component" value="Unassembled WGS sequence"/>
</dbReference>
<name>A0A5A7S9C7_9NOCA</name>
<evidence type="ECO:0000313" key="1">
    <source>
        <dbReference type="EMBL" id="KAA0022506.1"/>
    </source>
</evidence>
<dbReference type="InterPro" id="IPR013813">
    <property type="entry name" value="Endoribo_LPSP/chorism_mut-like"/>
</dbReference>
<keyword evidence="2" id="KW-1185">Reference proteome</keyword>
<dbReference type="OrthoDB" id="9806229at2"/>
<reference evidence="1 2" key="1">
    <citation type="submission" date="2019-07" db="EMBL/GenBank/DDBJ databases">
        <title>Rhodococcus cavernicolus sp. nov., isolated from a cave.</title>
        <authorList>
            <person name="Lee S.D."/>
        </authorList>
    </citation>
    <scope>NUCLEOTIDE SEQUENCE [LARGE SCALE GENOMIC DNA]</scope>
    <source>
        <strain evidence="1 2">C1-24</strain>
    </source>
</reference>
<accession>A0A5A7S9C7</accession>
<dbReference type="EMBL" id="VLNY01000005">
    <property type="protein sequence ID" value="KAA0022506.1"/>
    <property type="molecule type" value="Genomic_DNA"/>
</dbReference>
<dbReference type="CDD" id="cd02199">
    <property type="entry name" value="YjgF_YER057c_UK114_like_1"/>
    <property type="match status" value="1"/>
</dbReference>
<protein>
    <submittedName>
        <fullName evidence="1">RidA family protein</fullName>
    </submittedName>
</protein>
<evidence type="ECO:0000313" key="2">
    <source>
        <dbReference type="Proteomes" id="UP000322244"/>
    </source>
</evidence>
<dbReference type="RefSeq" id="WP_149430562.1">
    <property type="nucleotide sequence ID" value="NZ_VLNY01000005.1"/>
</dbReference>
<dbReference type="PANTHER" id="PTHR43760:SF1">
    <property type="entry name" value="ENDORIBONUCLEASE L-PSP_CHORISMATE MUTASE-LIKE DOMAIN-CONTAINING PROTEIN"/>
    <property type="match status" value="1"/>
</dbReference>
<dbReference type="Gene3D" id="3.30.1330.40">
    <property type="entry name" value="RutC-like"/>
    <property type="match status" value="1"/>
</dbReference>
<dbReference type="SUPFAM" id="SSF55298">
    <property type="entry name" value="YjgF-like"/>
    <property type="match status" value="1"/>
</dbReference>
<sequence>MHIENKLDELGFVLPEAPEPPPGFQFAFEWVRIRGSRLYASGHSAQLPDGSFAGPFGKVPSQVSADAACDAARLTALSMLGSIKRAIGDLDRIGAWLMVNGMVNADNGFPQSTVVINGFSDFVTQLFGPEVGGHARTAVGYAGLPMNNAVVVSAELEILPD</sequence>
<dbReference type="InterPro" id="IPR035959">
    <property type="entry name" value="RutC-like_sf"/>
</dbReference>